<protein>
    <submittedName>
        <fullName evidence="1">Uncharacterized protein</fullName>
    </submittedName>
</protein>
<proteinExistence type="predicted"/>
<gene>
    <name evidence="1" type="ORF">QPM17_00445</name>
</gene>
<sequence length="170" mass="19106">MRRVRNFDVIPASMNDAWEWVCAIDSYDFNDTQPLADLIREGKEIPDELRGVIAQIIEGSRKPNKKAAAKLKIPARERMKVAGTVSTILGLLNTIKFDALVGSEQPDFLKPGVESMAFNKNQEPIDIQTGLEADGRQVIDETCEHFGISQESLENLIRALRKKITDWPNI</sequence>
<organism evidence="1 2">
    <name type="scientific">Marinobacter azerbaijanicus</name>
    <dbReference type="NCBI Taxonomy" id="3050455"/>
    <lineage>
        <taxon>Bacteria</taxon>
        <taxon>Pseudomonadati</taxon>
        <taxon>Pseudomonadota</taxon>
        <taxon>Gammaproteobacteria</taxon>
        <taxon>Pseudomonadales</taxon>
        <taxon>Marinobacteraceae</taxon>
        <taxon>Marinobacter</taxon>
    </lineage>
</organism>
<evidence type="ECO:0000313" key="2">
    <source>
        <dbReference type="Proteomes" id="UP001227964"/>
    </source>
</evidence>
<accession>A0ABT7I6C2</accession>
<comment type="caution">
    <text evidence="1">The sequence shown here is derived from an EMBL/GenBank/DDBJ whole genome shotgun (WGS) entry which is preliminary data.</text>
</comment>
<dbReference type="RefSeq" id="WP_285387813.1">
    <property type="nucleotide sequence ID" value="NZ_JASSVS010000001.1"/>
</dbReference>
<keyword evidence="2" id="KW-1185">Reference proteome</keyword>
<evidence type="ECO:0000313" key="1">
    <source>
        <dbReference type="EMBL" id="MDL0429580.1"/>
    </source>
</evidence>
<name>A0ABT7I6C2_9GAMM</name>
<reference evidence="1 2" key="1">
    <citation type="submission" date="2023-06" db="EMBL/GenBank/DDBJ databases">
        <title>Marinobacter azerbaijanicus a moderately halophilic, isolated from Urmia Lake in Azerbaijan region of Iran.</title>
        <authorList>
            <person name="Sanchez-Porro C."/>
            <person name="Aghdam E.M."/>
            <person name="Saheb S.M."/>
            <person name="Tarhriz V."/>
            <person name="Kazemi E."/>
            <person name="Ammozegar M.A."/>
            <person name="Ventosa A."/>
            <person name="Hejazi M.S."/>
        </authorList>
    </citation>
    <scope>NUCLEOTIDE SEQUENCE [LARGE SCALE GENOMIC DNA]</scope>
    <source>
        <strain evidence="1 2">TBZ242</strain>
    </source>
</reference>
<dbReference type="EMBL" id="JASSVS010000001">
    <property type="protein sequence ID" value="MDL0429580.1"/>
    <property type="molecule type" value="Genomic_DNA"/>
</dbReference>
<dbReference type="Proteomes" id="UP001227964">
    <property type="component" value="Unassembled WGS sequence"/>
</dbReference>